<keyword evidence="9 12" id="KW-1133">Transmembrane helix</keyword>
<proteinExistence type="inferred from homology"/>
<dbReference type="GO" id="GO:0015920">
    <property type="term" value="P:lipopolysaccharide transport"/>
    <property type="evidence" value="ECO:0007669"/>
    <property type="project" value="TreeGrafter"/>
</dbReference>
<dbReference type="GO" id="GO:0043190">
    <property type="term" value="C:ATP-binding cassette (ABC) transporter complex"/>
    <property type="evidence" value="ECO:0007669"/>
    <property type="project" value="InterPro"/>
</dbReference>
<keyword evidence="7" id="KW-0997">Cell inner membrane</keyword>
<feature type="transmembrane region" description="Helical" evidence="12">
    <location>
        <begin position="50"/>
        <end position="71"/>
    </location>
</feature>
<feature type="transmembrane region" description="Helical" evidence="12">
    <location>
        <begin position="92"/>
        <end position="114"/>
    </location>
</feature>
<sequence>MVRELSGTFFAVTTVLLMIILSGRLIKTMAAAAAGEVSVEFILLALLYRLPYFLDIIIPLALYMSILIGYGRLYAESEMTVLTATGFSDRKLLAYSMIPALFMMLMVALSSMYLSPLGAQKTEDLYVEEAKRTEFELLAPGRFQSALKGSRVTYTESLSSDKQQMNHVFIADGDSLIVAERGTQYVSPETGSRFLELHEGRRYDLTPGSAELQVLDFERYGVRMSQEQAERRQLRKEALATLDLIGSDNPLYVAQLHWRISLILLVPIGTLMAFPLSRVNPRQGRFARMFPALMLFMVYVSMLAGLVGLVEKGRVSPYLSLWLVHLLFLLIALTIFLWPSYKRWRYVRRISA</sequence>
<dbReference type="PANTHER" id="PTHR33529:SF7">
    <property type="entry name" value="LIPOPOLYSACCHARIDE EXPORT SYSTEM PERMEASE PROTEIN LPTF"/>
    <property type="match status" value="1"/>
</dbReference>
<dbReference type="PANTHER" id="PTHR33529">
    <property type="entry name" value="SLR0882 PROTEIN-RELATED"/>
    <property type="match status" value="1"/>
</dbReference>
<dbReference type="EMBL" id="CP046056">
    <property type="protein sequence ID" value="QQD25468.1"/>
    <property type="molecule type" value="Genomic_DNA"/>
</dbReference>
<evidence type="ECO:0000313" key="13">
    <source>
        <dbReference type="EMBL" id="QQD25468.1"/>
    </source>
</evidence>
<evidence type="ECO:0000256" key="11">
    <source>
        <dbReference type="ARBA" id="ARBA00026081"/>
    </source>
</evidence>
<dbReference type="InterPro" id="IPR005495">
    <property type="entry name" value="LptG/LptF_permease"/>
</dbReference>
<keyword evidence="5" id="KW-0813">Transport</keyword>
<feature type="transmembrane region" description="Helical" evidence="12">
    <location>
        <begin position="256"/>
        <end position="277"/>
    </location>
</feature>
<keyword evidence="6" id="KW-1003">Cell membrane</keyword>
<protein>
    <recommendedName>
        <fullName evidence="4">Lipopolysaccharide export system permease protein LptF</fullName>
    </recommendedName>
</protein>
<feature type="transmembrane region" description="Helical" evidence="12">
    <location>
        <begin position="289"/>
        <end position="310"/>
    </location>
</feature>
<evidence type="ECO:0000256" key="2">
    <source>
        <dbReference type="ARBA" id="ARBA00004429"/>
    </source>
</evidence>
<dbReference type="AlphaFoldDB" id="A0A9X7YPP3"/>
<evidence type="ECO:0000256" key="7">
    <source>
        <dbReference type="ARBA" id="ARBA00022519"/>
    </source>
</evidence>
<evidence type="ECO:0000256" key="9">
    <source>
        <dbReference type="ARBA" id="ARBA00022989"/>
    </source>
</evidence>
<accession>A0A9X7YPP3</accession>
<dbReference type="NCBIfam" id="TIGR04407">
    <property type="entry name" value="LptF_YjgP"/>
    <property type="match status" value="1"/>
</dbReference>
<gene>
    <name evidence="13" type="primary">lptF</name>
    <name evidence="13" type="ORF">GJQ55_08230</name>
</gene>
<dbReference type="Proteomes" id="UP000596074">
    <property type="component" value="Chromosome"/>
</dbReference>
<organism evidence="13 14">
    <name type="scientific">Venatoribacter cucullus</name>
    <dbReference type="NCBI Taxonomy" id="2661630"/>
    <lineage>
        <taxon>Bacteria</taxon>
        <taxon>Pseudomonadati</taxon>
        <taxon>Pseudomonadota</taxon>
        <taxon>Gammaproteobacteria</taxon>
        <taxon>Oceanospirillales</taxon>
        <taxon>Oceanospirillaceae</taxon>
        <taxon>Venatoribacter</taxon>
    </lineage>
</organism>
<keyword evidence="8 12" id="KW-0812">Transmembrane</keyword>
<keyword evidence="14" id="KW-1185">Reference proteome</keyword>
<keyword evidence="10 12" id="KW-0472">Membrane</keyword>
<evidence type="ECO:0000256" key="12">
    <source>
        <dbReference type="SAM" id="Phobius"/>
    </source>
</evidence>
<evidence type="ECO:0000256" key="6">
    <source>
        <dbReference type="ARBA" id="ARBA00022475"/>
    </source>
</evidence>
<reference evidence="13 14" key="1">
    <citation type="submission" date="2019-11" db="EMBL/GenBank/DDBJ databases">
        <title>Venatorbacter sp. nov. a predator of Campylobacter and other Gram-negative bacteria.</title>
        <authorList>
            <person name="Saeedi A."/>
            <person name="Cummings N.J."/>
            <person name="Connerton I.F."/>
            <person name="Connerton P.L."/>
        </authorList>
    </citation>
    <scope>NUCLEOTIDE SEQUENCE [LARGE SCALE GENOMIC DNA]</scope>
    <source>
        <strain evidence="13">XL5</strain>
    </source>
</reference>
<dbReference type="Pfam" id="PF03739">
    <property type="entry name" value="LptF_LptG"/>
    <property type="match status" value="1"/>
</dbReference>
<name>A0A9X7YPP3_9GAMM</name>
<evidence type="ECO:0000313" key="14">
    <source>
        <dbReference type="Proteomes" id="UP000596074"/>
    </source>
</evidence>
<evidence type="ECO:0000256" key="1">
    <source>
        <dbReference type="ARBA" id="ARBA00002265"/>
    </source>
</evidence>
<dbReference type="GO" id="GO:0055085">
    <property type="term" value="P:transmembrane transport"/>
    <property type="evidence" value="ECO:0007669"/>
    <property type="project" value="InterPro"/>
</dbReference>
<evidence type="ECO:0000256" key="5">
    <source>
        <dbReference type="ARBA" id="ARBA00022448"/>
    </source>
</evidence>
<dbReference type="InterPro" id="IPR030922">
    <property type="entry name" value="LptF"/>
</dbReference>
<comment type="subcellular location">
    <subcellularLocation>
        <location evidence="2">Cell inner membrane</location>
        <topology evidence="2">Multi-pass membrane protein</topology>
    </subcellularLocation>
</comment>
<comment type="subunit">
    <text evidence="11">Component of the lipopolysaccharide transport and assembly complex. The LptBFG transporter is composed of two ATP-binding proteins (LptB) and two transmembrane proteins (LptF and LptG).</text>
</comment>
<evidence type="ECO:0000256" key="4">
    <source>
        <dbReference type="ARBA" id="ARBA00014213"/>
    </source>
</evidence>
<evidence type="ECO:0000256" key="3">
    <source>
        <dbReference type="ARBA" id="ARBA00007725"/>
    </source>
</evidence>
<comment type="function">
    <text evidence="1">Part of the ABC transporter complex LptBFG involved in the translocation of lipopolysaccharide (LPS) from the inner membrane to the outer membrane.</text>
</comment>
<dbReference type="KEGG" id="vcw:GJQ55_08230"/>
<comment type="similarity">
    <text evidence="3">Belongs to the LptF/LptG family.</text>
</comment>
<evidence type="ECO:0000256" key="8">
    <source>
        <dbReference type="ARBA" id="ARBA00022692"/>
    </source>
</evidence>
<evidence type="ECO:0000256" key="10">
    <source>
        <dbReference type="ARBA" id="ARBA00023136"/>
    </source>
</evidence>
<feature type="transmembrane region" description="Helical" evidence="12">
    <location>
        <begin position="322"/>
        <end position="341"/>
    </location>
</feature>